<proteinExistence type="predicted"/>
<feature type="compositionally biased region" description="Polar residues" evidence="2">
    <location>
        <begin position="150"/>
        <end position="164"/>
    </location>
</feature>
<dbReference type="AlphaFoldDB" id="A0AAJ0GIP7"/>
<accession>A0AAJ0GIP7</accession>
<name>A0AAJ0GIP7_9PEZI</name>
<organism evidence="3 4">
    <name type="scientific">Extremus antarcticus</name>
    <dbReference type="NCBI Taxonomy" id="702011"/>
    <lineage>
        <taxon>Eukaryota</taxon>
        <taxon>Fungi</taxon>
        <taxon>Dikarya</taxon>
        <taxon>Ascomycota</taxon>
        <taxon>Pezizomycotina</taxon>
        <taxon>Dothideomycetes</taxon>
        <taxon>Dothideomycetidae</taxon>
        <taxon>Mycosphaerellales</taxon>
        <taxon>Extremaceae</taxon>
        <taxon>Extremus</taxon>
    </lineage>
</organism>
<evidence type="ECO:0000256" key="1">
    <source>
        <dbReference type="SAM" id="Coils"/>
    </source>
</evidence>
<sequence>MASSTTPTKRRAINQLADRICQLRSRVETVDAAYALQDLDPDKETIDPQTEALISLQTAHQLFKKARMCVKLSDGTLLQAFKQMEGRLDSHEATITKHERRIDDLEESQEVMWDWHIAVGEAQMIDDWIDKMVNTKTNNGMTSGGKGQSVGETDSSQRETYSTSTRIDRWADGMTKRNFRLFLEERDLLRLGFDLRYDDIKNQKRRDGRNQAVHDNQYQTYAYAMSQAAKHDDDIQDKMEAYAELFKWTYYGKSWRDAADLAKERRQKTK</sequence>
<reference evidence="3" key="1">
    <citation type="submission" date="2023-04" db="EMBL/GenBank/DDBJ databases">
        <title>Black Yeasts Isolated from many extreme environments.</title>
        <authorList>
            <person name="Coleine C."/>
            <person name="Stajich J.E."/>
            <person name="Selbmann L."/>
        </authorList>
    </citation>
    <scope>NUCLEOTIDE SEQUENCE</scope>
    <source>
        <strain evidence="3">CCFEE 5312</strain>
    </source>
</reference>
<keyword evidence="1" id="KW-0175">Coiled coil</keyword>
<evidence type="ECO:0000313" key="3">
    <source>
        <dbReference type="EMBL" id="KAK3058316.1"/>
    </source>
</evidence>
<gene>
    <name evidence="3" type="ORF">LTR09_001394</name>
</gene>
<dbReference type="EMBL" id="JAWDJX010000002">
    <property type="protein sequence ID" value="KAK3058316.1"/>
    <property type="molecule type" value="Genomic_DNA"/>
</dbReference>
<feature type="region of interest" description="Disordered" evidence="2">
    <location>
        <begin position="136"/>
        <end position="164"/>
    </location>
</feature>
<evidence type="ECO:0000256" key="2">
    <source>
        <dbReference type="SAM" id="MobiDB-lite"/>
    </source>
</evidence>
<keyword evidence="4" id="KW-1185">Reference proteome</keyword>
<evidence type="ECO:0000313" key="4">
    <source>
        <dbReference type="Proteomes" id="UP001271007"/>
    </source>
</evidence>
<feature type="coiled-coil region" evidence="1">
    <location>
        <begin position="81"/>
        <end position="108"/>
    </location>
</feature>
<protein>
    <submittedName>
        <fullName evidence="3">Uncharacterized protein</fullName>
    </submittedName>
</protein>
<comment type="caution">
    <text evidence="3">The sequence shown here is derived from an EMBL/GenBank/DDBJ whole genome shotgun (WGS) entry which is preliminary data.</text>
</comment>
<dbReference type="Proteomes" id="UP001271007">
    <property type="component" value="Unassembled WGS sequence"/>
</dbReference>